<evidence type="ECO:0000313" key="7">
    <source>
        <dbReference type="Proteomes" id="UP000010469"/>
    </source>
</evidence>
<dbReference type="Pfam" id="PF26553">
    <property type="entry name" value="PDDEXK_19"/>
    <property type="match status" value="1"/>
</dbReference>
<dbReference type="HOGENOM" id="CLU_075726_1_0_2"/>
<proteinExistence type="inferred from homology"/>
<dbReference type="STRING" id="1056495.Calag_1191"/>
<dbReference type="AlphaFoldDB" id="L0AAK2"/>
<evidence type="ECO:0000256" key="3">
    <source>
        <dbReference type="ARBA" id="ARBA00023163"/>
    </source>
</evidence>
<evidence type="ECO:0000256" key="1">
    <source>
        <dbReference type="ARBA" id="ARBA00023015"/>
    </source>
</evidence>
<dbReference type="GeneID" id="14212451"/>
<dbReference type="HAMAP" id="MF_00584">
    <property type="entry name" value="HTH_type_cro_C1"/>
    <property type="match status" value="1"/>
</dbReference>
<dbReference type="Pfam" id="PF01381">
    <property type="entry name" value="HTH_3"/>
    <property type="match status" value="1"/>
</dbReference>
<dbReference type="InterPro" id="IPR059051">
    <property type="entry name" value="MTH_967_PDDEXK"/>
</dbReference>
<evidence type="ECO:0000256" key="2">
    <source>
        <dbReference type="ARBA" id="ARBA00023125"/>
    </source>
</evidence>
<keyword evidence="3 4" id="KW-0804">Transcription</keyword>
<dbReference type="CDD" id="cd00093">
    <property type="entry name" value="HTH_XRE"/>
    <property type="match status" value="1"/>
</dbReference>
<dbReference type="PROSITE" id="PS50943">
    <property type="entry name" value="HTH_CROC1"/>
    <property type="match status" value="1"/>
</dbReference>
<reference evidence="7" key="1">
    <citation type="submission" date="2012-03" db="EMBL/GenBank/DDBJ databases">
        <title>Complete genome of Caldisphaera lagunensis DSM 15908.</title>
        <authorList>
            <person name="Lucas S."/>
            <person name="Copeland A."/>
            <person name="Lapidus A."/>
            <person name="Glavina del Rio T."/>
            <person name="Dalin E."/>
            <person name="Tice H."/>
            <person name="Bruce D."/>
            <person name="Goodwin L."/>
            <person name="Pitluck S."/>
            <person name="Peters L."/>
            <person name="Mikhailova N."/>
            <person name="Teshima H."/>
            <person name="Kyrpides N."/>
            <person name="Mavromatis K."/>
            <person name="Ivanova N."/>
            <person name="Brettin T."/>
            <person name="Detter J.C."/>
            <person name="Han C."/>
            <person name="Larimer F."/>
            <person name="Land M."/>
            <person name="Hauser L."/>
            <person name="Markowitz V."/>
            <person name="Cheng J.-F."/>
            <person name="Hugenholtz P."/>
            <person name="Woyke T."/>
            <person name="Wu D."/>
            <person name="Spring S."/>
            <person name="Schroeder M."/>
            <person name="Brambilla E."/>
            <person name="Klenk H.-P."/>
            <person name="Eisen J.A."/>
        </authorList>
    </citation>
    <scope>NUCLEOTIDE SEQUENCE [LARGE SCALE GENOMIC DNA]</scope>
    <source>
        <strain evidence="7">DSM 15908 / JCM 11604 / IC-154</strain>
    </source>
</reference>
<dbReference type="InterPro" id="IPR020886">
    <property type="entry name" value="MTH_967-like"/>
</dbReference>
<dbReference type="GO" id="GO:0003677">
    <property type="term" value="F:DNA binding"/>
    <property type="evidence" value="ECO:0007669"/>
    <property type="project" value="UniProtKB-KW"/>
</dbReference>
<dbReference type="FunCoup" id="L0AAK2">
    <property type="interactions" value="1"/>
</dbReference>
<dbReference type="InterPro" id="IPR001387">
    <property type="entry name" value="Cro/C1-type_HTH"/>
</dbReference>
<keyword evidence="1 4" id="KW-0805">Transcription regulation</keyword>
<dbReference type="Gene3D" id="1.10.260.40">
    <property type="entry name" value="lambda repressor-like DNA-binding domains"/>
    <property type="match status" value="1"/>
</dbReference>
<dbReference type="GO" id="GO:0003700">
    <property type="term" value="F:DNA-binding transcription factor activity"/>
    <property type="evidence" value="ECO:0007669"/>
    <property type="project" value="UniProtKB-UniRule"/>
</dbReference>
<keyword evidence="2 4" id="KW-0238">DNA-binding</keyword>
<evidence type="ECO:0000256" key="4">
    <source>
        <dbReference type="HAMAP-Rule" id="MF_00584"/>
    </source>
</evidence>
<evidence type="ECO:0000259" key="5">
    <source>
        <dbReference type="PROSITE" id="PS50943"/>
    </source>
</evidence>
<protein>
    <recommendedName>
        <fullName evidence="4">Putative HTH-type transcriptional regulatory protein Calag_1191</fullName>
    </recommendedName>
</protein>
<dbReference type="OrthoDB" id="31424at2157"/>
<dbReference type="Proteomes" id="UP000010469">
    <property type="component" value="Chromosome"/>
</dbReference>
<evidence type="ECO:0000313" key="6">
    <source>
        <dbReference type="EMBL" id="AFZ70911.1"/>
    </source>
</evidence>
<dbReference type="EMBL" id="CP003378">
    <property type="protein sequence ID" value="AFZ70911.1"/>
    <property type="molecule type" value="Genomic_DNA"/>
</dbReference>
<gene>
    <name evidence="6" type="ordered locus">Calag_1191</name>
</gene>
<dbReference type="InParanoid" id="L0AAK2"/>
<name>L0AAK2_CALLD</name>
<dbReference type="RefSeq" id="WP_015232808.1">
    <property type="nucleotide sequence ID" value="NC_019791.1"/>
</dbReference>
<accession>L0AAK2</accession>
<dbReference type="SUPFAM" id="SSF47413">
    <property type="entry name" value="lambda repressor-like DNA-binding domains"/>
    <property type="match status" value="1"/>
</dbReference>
<keyword evidence="7" id="KW-1185">Reference proteome</keyword>
<dbReference type="KEGG" id="clg:Calag_1191"/>
<dbReference type="eggNOG" id="arCOG04152">
    <property type="taxonomic scope" value="Archaea"/>
</dbReference>
<sequence length="319" mass="36442">MSDRRARDFLYKVIAELYNRSKYIEVLDYPRSMNRRSIDLAVQLNNGKFLLIKVAHDLEEVSKGEIEELLGLSLRLNIPSLIISEKNKGILMIDGIVYEKNGAKAVKLETLVSALENNDVFIYQDKESFKVKINPEKLKEKRMERNMSLGEIASLLHVSRRSVYEYERGTIEPSIELGEKLVNIFGDDILKPIDIFSEENLENVQIEEQPVDVVEERIISNQLKELGFITYHAKRTVLDIGAKNNKGNRLLIIVRHGKEGPSALSTKAQNLEKLSDTTNSASYVVSNDKNLIKELEIEKAKALTLEEFIEFLRDSFGNK</sequence>
<dbReference type="SMART" id="SM00530">
    <property type="entry name" value="HTH_XRE"/>
    <property type="match status" value="1"/>
</dbReference>
<feature type="domain" description="HTH cro/C1-type" evidence="5">
    <location>
        <begin position="138"/>
        <end position="196"/>
    </location>
</feature>
<organism evidence="6 7">
    <name type="scientific">Caldisphaera lagunensis (strain DSM 15908 / JCM 11604 / ANMR 0165 / IC-154)</name>
    <dbReference type="NCBI Taxonomy" id="1056495"/>
    <lineage>
        <taxon>Archaea</taxon>
        <taxon>Thermoproteota</taxon>
        <taxon>Thermoprotei</taxon>
        <taxon>Acidilobales</taxon>
        <taxon>Caldisphaeraceae</taxon>
        <taxon>Caldisphaera</taxon>
    </lineage>
</organism>
<dbReference type="InterPro" id="IPR010982">
    <property type="entry name" value="Lambda_DNA-bd_dom_sf"/>
</dbReference>